<dbReference type="InterPro" id="IPR038706">
    <property type="entry name" value="Type_VI_SciN-like_sf"/>
</dbReference>
<evidence type="ECO:0000313" key="3">
    <source>
        <dbReference type="Proteomes" id="UP000194139"/>
    </source>
</evidence>
<evidence type="ECO:0000256" key="1">
    <source>
        <dbReference type="SAM" id="MobiDB-lite"/>
    </source>
</evidence>
<dbReference type="PANTHER" id="PTHR37625:SF4">
    <property type="entry name" value="OUTER MEMBRANE LIPOPROTEIN"/>
    <property type="match status" value="1"/>
</dbReference>
<proteinExistence type="predicted"/>
<feature type="region of interest" description="Disordered" evidence="1">
    <location>
        <begin position="194"/>
        <end position="214"/>
    </location>
</feature>
<dbReference type="PANTHER" id="PTHR37625">
    <property type="entry name" value="OUTER MEMBRANE LIPOPROTEIN-RELATED"/>
    <property type="match status" value="1"/>
</dbReference>
<dbReference type="Pfam" id="PF12790">
    <property type="entry name" value="T6SS-SciN"/>
    <property type="match status" value="1"/>
</dbReference>
<dbReference type="AlphaFoldDB" id="A0A1W6YWS8"/>
<accession>A0A1W6YWS8</accession>
<dbReference type="EMBL" id="CP021109">
    <property type="protein sequence ID" value="ARP85572.1"/>
    <property type="molecule type" value="Genomic_DNA"/>
</dbReference>
<dbReference type="InterPro" id="IPR017734">
    <property type="entry name" value="T6SS_SciN"/>
</dbReference>
<gene>
    <name evidence="2" type="ORF">CAL13_04585</name>
</gene>
<feature type="compositionally biased region" description="Basic and acidic residues" evidence="1">
    <location>
        <begin position="204"/>
        <end position="214"/>
    </location>
</feature>
<dbReference type="PROSITE" id="PS51257">
    <property type="entry name" value="PROKAR_LIPOPROTEIN"/>
    <property type="match status" value="1"/>
</dbReference>
<dbReference type="NCBIfam" id="TIGR03352">
    <property type="entry name" value="VI_chp_3"/>
    <property type="match status" value="1"/>
</dbReference>
<organism evidence="2 3">
    <name type="scientific">Bordetella genomosp. 9</name>
    <dbReference type="NCBI Taxonomy" id="1416803"/>
    <lineage>
        <taxon>Bacteria</taxon>
        <taxon>Pseudomonadati</taxon>
        <taxon>Pseudomonadota</taxon>
        <taxon>Betaproteobacteria</taxon>
        <taxon>Burkholderiales</taxon>
        <taxon>Alcaligenaceae</taxon>
        <taxon>Bordetella</taxon>
    </lineage>
</organism>
<reference evidence="2 3" key="1">
    <citation type="submission" date="2017-05" db="EMBL/GenBank/DDBJ databases">
        <title>Complete and WGS of Bordetella genogroups.</title>
        <authorList>
            <person name="Spilker T."/>
            <person name="LiPuma J."/>
        </authorList>
    </citation>
    <scope>NUCLEOTIDE SEQUENCE [LARGE SCALE GENOMIC DNA]</scope>
    <source>
        <strain evidence="2 3">AU17164</strain>
    </source>
</reference>
<keyword evidence="3" id="KW-1185">Reference proteome</keyword>
<keyword evidence="2" id="KW-0449">Lipoprotein</keyword>
<dbReference type="Gene3D" id="2.60.40.4150">
    <property type="entry name" value="Type VI secretion system, lipoprotein SciN"/>
    <property type="match status" value="1"/>
</dbReference>
<dbReference type="Proteomes" id="UP000194139">
    <property type="component" value="Chromosome"/>
</dbReference>
<name>A0A1W6YWS8_9BORD</name>
<protein>
    <submittedName>
        <fullName evidence="2">Type VI secretion system-associated lipoprotein</fullName>
    </submittedName>
</protein>
<sequence>MDERCGVVARPMALAGRLTRWLIALSMLMLAGCAAEAPVRPPSVRLDISAAAGLNPDRQGRAAPVVLRVYELTDPYDFQRLDFFELCDHGDAALGKAGLARIAVTVRPGQRLTLLRDADPKTRFLGVAVAYREIDRAAWQAVAKLPESVSSAWKVTLGAHGVTISRETASPDTGLDGGIGAVKPFWTALPGASRSAPLASEANGTKKENHVLEQ</sequence>
<evidence type="ECO:0000313" key="2">
    <source>
        <dbReference type="EMBL" id="ARP85572.1"/>
    </source>
</evidence>